<evidence type="ECO:0000256" key="15">
    <source>
        <dbReference type="ARBA" id="ARBA00022989"/>
    </source>
</evidence>
<protein>
    <recommendedName>
        <fullName evidence="6">glutamyl aminopeptidase</fullName>
        <ecNumber evidence="6">3.4.11.7</ecNumber>
    </recommendedName>
</protein>
<gene>
    <name evidence="21" type="ORF">X975_25783</name>
</gene>
<evidence type="ECO:0000256" key="13">
    <source>
        <dbReference type="ARBA" id="ARBA00022837"/>
    </source>
</evidence>
<dbReference type="Pfam" id="PF01433">
    <property type="entry name" value="Peptidase_M1"/>
    <property type="match status" value="1"/>
</dbReference>
<dbReference type="InterPro" id="IPR042097">
    <property type="entry name" value="Aminopeptidase_N-like_N_sf"/>
</dbReference>
<organism evidence="21 22">
    <name type="scientific">Stegodyphus mimosarum</name>
    <name type="common">African social velvet spider</name>
    <dbReference type="NCBI Taxonomy" id="407821"/>
    <lineage>
        <taxon>Eukaryota</taxon>
        <taxon>Metazoa</taxon>
        <taxon>Ecdysozoa</taxon>
        <taxon>Arthropoda</taxon>
        <taxon>Chelicerata</taxon>
        <taxon>Arachnida</taxon>
        <taxon>Araneae</taxon>
        <taxon>Araneomorphae</taxon>
        <taxon>Entelegynae</taxon>
        <taxon>Eresoidea</taxon>
        <taxon>Eresidae</taxon>
        <taxon>Stegodyphus</taxon>
    </lineage>
</organism>
<evidence type="ECO:0000313" key="21">
    <source>
        <dbReference type="EMBL" id="KFM62062.1"/>
    </source>
</evidence>
<keyword evidence="13" id="KW-0106">Calcium</keyword>
<dbReference type="GO" id="GO:0004230">
    <property type="term" value="F:glutamyl aminopeptidase activity"/>
    <property type="evidence" value="ECO:0007669"/>
    <property type="project" value="UniProtKB-EC"/>
</dbReference>
<dbReference type="SUPFAM" id="SSF63737">
    <property type="entry name" value="Leukotriene A4 hydrolase N-terminal domain"/>
    <property type="match status" value="1"/>
</dbReference>
<proteinExistence type="predicted"/>
<keyword evidence="17" id="KW-0325">Glycoprotein</keyword>
<dbReference type="Gene3D" id="2.60.40.1730">
    <property type="entry name" value="tricorn interacting facor f3 domain"/>
    <property type="match status" value="1"/>
</dbReference>
<evidence type="ECO:0000313" key="22">
    <source>
        <dbReference type="Proteomes" id="UP000054359"/>
    </source>
</evidence>
<comment type="subcellular location">
    <subcellularLocation>
        <location evidence="4">Cell membrane</location>
        <topology evidence="4">Lipid-anchor</topology>
        <topology evidence="4">GPI-anchor</topology>
    </subcellularLocation>
    <subcellularLocation>
        <location evidence="3">Membrane</location>
        <topology evidence="3">Single-pass type II membrane protein</topology>
    </subcellularLocation>
</comment>
<evidence type="ECO:0000256" key="3">
    <source>
        <dbReference type="ARBA" id="ARBA00004606"/>
    </source>
</evidence>
<keyword evidence="9 18" id="KW-0812">Transmembrane</keyword>
<feature type="non-terminal residue" evidence="21">
    <location>
        <position position="394"/>
    </location>
</feature>
<keyword evidence="22" id="KW-1185">Reference proteome</keyword>
<dbReference type="Pfam" id="PF17900">
    <property type="entry name" value="Peptidase_M1_N"/>
    <property type="match status" value="1"/>
</dbReference>
<dbReference type="FunFam" id="2.60.40.1730:FF:000012">
    <property type="entry name" value="Aminopeptidase N"/>
    <property type="match status" value="1"/>
</dbReference>
<reference evidence="21 22" key="1">
    <citation type="submission" date="2013-11" db="EMBL/GenBank/DDBJ databases">
        <title>Genome sequencing of Stegodyphus mimosarum.</title>
        <authorList>
            <person name="Bechsgaard J."/>
        </authorList>
    </citation>
    <scope>NUCLEOTIDE SEQUENCE [LARGE SCALE GENOMIC DNA]</scope>
</reference>
<evidence type="ECO:0000256" key="18">
    <source>
        <dbReference type="SAM" id="Phobius"/>
    </source>
</evidence>
<keyword evidence="14" id="KW-0735">Signal-anchor</keyword>
<evidence type="ECO:0000256" key="16">
    <source>
        <dbReference type="ARBA" id="ARBA00023136"/>
    </source>
</evidence>
<dbReference type="InterPro" id="IPR034016">
    <property type="entry name" value="M1_APN-typ"/>
</dbReference>
<dbReference type="GO" id="GO:0008270">
    <property type="term" value="F:zinc ion binding"/>
    <property type="evidence" value="ECO:0007669"/>
    <property type="project" value="InterPro"/>
</dbReference>
<dbReference type="InterPro" id="IPR001930">
    <property type="entry name" value="Peptidase_M1"/>
</dbReference>
<keyword evidence="12" id="KW-0862">Zinc</keyword>
<dbReference type="GO" id="GO:0042277">
    <property type="term" value="F:peptide binding"/>
    <property type="evidence" value="ECO:0007669"/>
    <property type="project" value="TreeGrafter"/>
</dbReference>
<dbReference type="GO" id="GO:0043171">
    <property type="term" value="P:peptide catabolic process"/>
    <property type="evidence" value="ECO:0007669"/>
    <property type="project" value="TreeGrafter"/>
</dbReference>
<feature type="domain" description="Peptidase M1 membrane alanine aminopeptidase" evidence="19">
    <location>
        <begin position="329"/>
        <end position="393"/>
    </location>
</feature>
<evidence type="ECO:0000256" key="2">
    <source>
        <dbReference type="ARBA" id="ARBA00001947"/>
    </source>
</evidence>
<evidence type="ECO:0000256" key="10">
    <source>
        <dbReference type="ARBA" id="ARBA00022723"/>
    </source>
</evidence>
<dbReference type="MEROPS" id="M01.A12"/>
<dbReference type="CDD" id="cd09601">
    <property type="entry name" value="M1_APN-Q_like"/>
    <property type="match status" value="1"/>
</dbReference>
<dbReference type="EC" id="3.4.11.7" evidence="6"/>
<comment type="catalytic activity">
    <reaction evidence="1">
        <text>Release of N-terminal glutamate (and to a lesser extent aspartate) from a peptide.</text>
        <dbReference type="EC" id="3.4.11.7"/>
    </reaction>
</comment>
<evidence type="ECO:0000259" key="20">
    <source>
        <dbReference type="Pfam" id="PF17900"/>
    </source>
</evidence>
<keyword evidence="11" id="KW-0378">Hydrolase</keyword>
<evidence type="ECO:0000256" key="7">
    <source>
        <dbReference type="ARBA" id="ARBA00022438"/>
    </source>
</evidence>
<dbReference type="InterPro" id="IPR045357">
    <property type="entry name" value="Aminopeptidase_N-like_N"/>
</dbReference>
<accession>A0A087TAC3</accession>
<evidence type="ECO:0000256" key="1">
    <source>
        <dbReference type="ARBA" id="ARBA00001703"/>
    </source>
</evidence>
<dbReference type="GO" id="GO:0006508">
    <property type="term" value="P:proteolysis"/>
    <property type="evidence" value="ECO:0007669"/>
    <property type="project" value="UniProtKB-KW"/>
</dbReference>
<dbReference type="GO" id="GO:0070006">
    <property type="term" value="F:metalloaminopeptidase activity"/>
    <property type="evidence" value="ECO:0007669"/>
    <property type="project" value="TreeGrafter"/>
</dbReference>
<evidence type="ECO:0000256" key="8">
    <source>
        <dbReference type="ARBA" id="ARBA00022670"/>
    </source>
</evidence>
<keyword evidence="10" id="KW-0479">Metal-binding</keyword>
<dbReference type="EMBL" id="KK114272">
    <property type="protein sequence ID" value="KFM62062.1"/>
    <property type="molecule type" value="Genomic_DNA"/>
</dbReference>
<evidence type="ECO:0000256" key="5">
    <source>
        <dbReference type="ARBA" id="ARBA00011748"/>
    </source>
</evidence>
<feature type="domain" description="Aminopeptidase N-like N-terminal" evidence="20">
    <location>
        <begin position="108"/>
        <end position="294"/>
    </location>
</feature>
<evidence type="ECO:0000256" key="6">
    <source>
        <dbReference type="ARBA" id="ARBA00012567"/>
    </source>
</evidence>
<dbReference type="SUPFAM" id="SSF55486">
    <property type="entry name" value="Metalloproteases ('zincins'), catalytic domain"/>
    <property type="match status" value="1"/>
</dbReference>
<keyword evidence="16 18" id="KW-0472">Membrane</keyword>
<keyword evidence="15 18" id="KW-1133">Transmembrane helix</keyword>
<dbReference type="PRINTS" id="PR00756">
    <property type="entry name" value="ALADIPTASE"/>
</dbReference>
<evidence type="ECO:0000256" key="17">
    <source>
        <dbReference type="ARBA" id="ARBA00023180"/>
    </source>
</evidence>
<dbReference type="PANTHER" id="PTHR11533:SF276">
    <property type="entry name" value="GLUTAMYL AMINOPEPTIDASE"/>
    <property type="match status" value="1"/>
</dbReference>
<evidence type="ECO:0000256" key="4">
    <source>
        <dbReference type="ARBA" id="ARBA00004609"/>
    </source>
</evidence>
<evidence type="ECO:0000256" key="9">
    <source>
        <dbReference type="ARBA" id="ARBA00022692"/>
    </source>
</evidence>
<evidence type="ECO:0000259" key="19">
    <source>
        <dbReference type="Pfam" id="PF01433"/>
    </source>
</evidence>
<dbReference type="InterPro" id="IPR050344">
    <property type="entry name" value="Peptidase_M1_aminopeptidases"/>
</dbReference>
<dbReference type="Gene3D" id="3.30.2010.30">
    <property type="match status" value="1"/>
</dbReference>
<dbReference type="PANTHER" id="PTHR11533">
    <property type="entry name" value="PROTEASE M1 ZINC METALLOPROTEASE"/>
    <property type="match status" value="1"/>
</dbReference>
<dbReference type="InterPro" id="IPR014782">
    <property type="entry name" value="Peptidase_M1_dom"/>
</dbReference>
<feature type="transmembrane region" description="Helical" evidence="18">
    <location>
        <begin position="12"/>
        <end position="32"/>
    </location>
</feature>
<evidence type="ECO:0000256" key="11">
    <source>
        <dbReference type="ARBA" id="ARBA00022801"/>
    </source>
</evidence>
<evidence type="ECO:0000256" key="14">
    <source>
        <dbReference type="ARBA" id="ARBA00022968"/>
    </source>
</evidence>
<comment type="cofactor">
    <cofactor evidence="2">
        <name>Zn(2+)</name>
        <dbReference type="ChEBI" id="CHEBI:29105"/>
    </cofactor>
</comment>
<name>A0A087TAC3_STEMI</name>
<comment type="subunit">
    <text evidence="5">Homodimer; disulfide-linked.</text>
</comment>
<evidence type="ECO:0000256" key="12">
    <source>
        <dbReference type="ARBA" id="ARBA00022833"/>
    </source>
</evidence>
<dbReference type="STRING" id="407821.A0A087TAC3"/>
<keyword evidence="8" id="KW-0645">Protease</keyword>
<keyword evidence="7 21" id="KW-0031">Aminopeptidase</keyword>
<dbReference type="GO" id="GO:0005886">
    <property type="term" value="C:plasma membrane"/>
    <property type="evidence" value="ECO:0007669"/>
    <property type="project" value="UniProtKB-SubCell"/>
</dbReference>
<dbReference type="GO" id="GO:0005737">
    <property type="term" value="C:cytoplasm"/>
    <property type="evidence" value="ECO:0007669"/>
    <property type="project" value="TreeGrafter"/>
</dbReference>
<dbReference type="AlphaFoldDB" id="A0A087TAC3"/>
<sequence>MAKVFVPQSSCIFAVIIFLLLVLSVGLLVFVLKGQLHHENSMSSRDMGHVGDSAVAGVVTHTPSPQTASKTVTNRSTVSQLDVDHTTESIPEDHRPWEDFRLPKYIIPMHYDLLLYPNLETDIFTGTVNITVNVTRQTKHFVVHAYRLTVKDSKVYDKTGSIEYGVNKHFLYDLHEYLVVEMDNIILPTTYKLSFNFNGSLLGSIVGFYKSRYTNSNNETRFLATSKFQPTYARRAFPCFDEPSFKATFSVSLVHTPSYIALSNMPVEVTESFPDSSQLLVTKFQKSVPMVTYLACFIVCDFKYRSTKTSSGKEFRVYSAPDQVNKTAYALNFGSRVLEYFENYFGIAYPLPKQDMVAIPDFVSGAMEHWGVITFRETNLLYDKQNSSPQNKQR</sequence>
<dbReference type="Proteomes" id="UP000054359">
    <property type="component" value="Unassembled WGS sequence"/>
</dbReference>
<dbReference type="GO" id="GO:0005615">
    <property type="term" value="C:extracellular space"/>
    <property type="evidence" value="ECO:0007669"/>
    <property type="project" value="TreeGrafter"/>
</dbReference>
<dbReference type="OrthoDB" id="6420978at2759"/>
<dbReference type="OMA" id="RNDTHER"/>